<reference evidence="2" key="1">
    <citation type="submission" date="2019-08" db="EMBL/GenBank/DDBJ databases">
        <authorList>
            <person name="Kucharzyk K."/>
            <person name="Murdoch R.W."/>
            <person name="Higgins S."/>
            <person name="Loffler F."/>
        </authorList>
    </citation>
    <scope>NUCLEOTIDE SEQUENCE</scope>
</reference>
<feature type="transmembrane region" description="Helical" evidence="1">
    <location>
        <begin position="7"/>
        <end position="30"/>
    </location>
</feature>
<dbReference type="AlphaFoldDB" id="A0A644VQC2"/>
<evidence type="ECO:0000313" key="2">
    <source>
        <dbReference type="EMBL" id="MPL92722.1"/>
    </source>
</evidence>
<organism evidence="2">
    <name type="scientific">bioreactor metagenome</name>
    <dbReference type="NCBI Taxonomy" id="1076179"/>
    <lineage>
        <taxon>unclassified sequences</taxon>
        <taxon>metagenomes</taxon>
        <taxon>ecological metagenomes</taxon>
    </lineage>
</organism>
<keyword evidence="1" id="KW-0472">Membrane</keyword>
<gene>
    <name evidence="2" type="ORF">SDC9_38835</name>
</gene>
<sequence length="396" mass="47095">MKKVHIRIIILTFLVLLIAIPSFMFLSWYFSPRKTLNVVIVDKTVLNTKYQEHMSFYWVLRQNRYVKSDGSFYNSEKDYYGFFPDGKGGYTINDLEEKSREDLVQLADANDMVYYTDLYGIYRIEWQNEYPQAKPDVKPGRMGERSELIYGGMSQNELEFLRIMKSRKKLIINEFNTFASPTSPEIRKEYEEEFDITWSGWVGRYFDNLDTTNNNEIPLWLIRNYKEQNNGQWPFKKSGIAFVRNDDRIVILENGTHLKNEVPHILTGTANSDYYNVISEIKYPFWFDICSSGESNEMVSEYKIETNEKGDSILKQWEIPANFPAVLKNKDFPYYYFAGDFCDNPISVSSSNFRFVQNFDFLFYPSEIRERSSFFWKFYRPMLNKILDDYYNSLTK</sequence>
<proteinExistence type="predicted"/>
<dbReference type="EMBL" id="VSSQ01000368">
    <property type="protein sequence ID" value="MPL92722.1"/>
    <property type="molecule type" value="Genomic_DNA"/>
</dbReference>
<protein>
    <submittedName>
        <fullName evidence="2">Uncharacterized protein</fullName>
    </submittedName>
</protein>
<comment type="caution">
    <text evidence="2">The sequence shown here is derived from an EMBL/GenBank/DDBJ whole genome shotgun (WGS) entry which is preliminary data.</text>
</comment>
<evidence type="ECO:0000256" key="1">
    <source>
        <dbReference type="SAM" id="Phobius"/>
    </source>
</evidence>
<keyword evidence="1" id="KW-1133">Transmembrane helix</keyword>
<name>A0A644VQC2_9ZZZZ</name>
<accession>A0A644VQC2</accession>
<keyword evidence="1" id="KW-0812">Transmembrane</keyword>